<dbReference type="PANTHER" id="PTHR46890:SF48">
    <property type="entry name" value="RNA-DIRECTED DNA POLYMERASE"/>
    <property type="match status" value="1"/>
</dbReference>
<dbReference type="InterPro" id="IPR052343">
    <property type="entry name" value="Retrotransposon-Effector_Assoc"/>
</dbReference>
<evidence type="ECO:0000259" key="1">
    <source>
        <dbReference type="Pfam" id="PF00078"/>
    </source>
</evidence>
<reference evidence="2" key="2">
    <citation type="submission" date="2018-03" db="EMBL/GenBank/DDBJ databases">
        <title>The Triticum urartu genome reveals the dynamic nature of wheat genome evolution.</title>
        <authorList>
            <person name="Ling H."/>
            <person name="Ma B."/>
            <person name="Shi X."/>
            <person name="Liu H."/>
            <person name="Dong L."/>
            <person name="Sun H."/>
            <person name="Cao Y."/>
            <person name="Gao Q."/>
            <person name="Zheng S."/>
            <person name="Li Y."/>
            <person name="Yu Y."/>
            <person name="Du H."/>
            <person name="Qi M."/>
            <person name="Li Y."/>
            <person name="Yu H."/>
            <person name="Cui Y."/>
            <person name="Wang N."/>
            <person name="Chen C."/>
            <person name="Wu H."/>
            <person name="Zhao Y."/>
            <person name="Zhang J."/>
            <person name="Li Y."/>
            <person name="Zhou W."/>
            <person name="Zhang B."/>
            <person name="Hu W."/>
            <person name="Eijk M."/>
            <person name="Tang J."/>
            <person name="Witsenboer H."/>
            <person name="Zhao S."/>
            <person name="Li Z."/>
            <person name="Zhang A."/>
            <person name="Wang D."/>
            <person name="Liang C."/>
        </authorList>
    </citation>
    <scope>NUCLEOTIDE SEQUENCE [LARGE SCALE GENOMIC DNA]</scope>
    <source>
        <strain evidence="2">cv. G1812</strain>
    </source>
</reference>
<dbReference type="SUPFAM" id="SSF56672">
    <property type="entry name" value="DNA/RNA polymerases"/>
    <property type="match status" value="1"/>
</dbReference>
<sequence length="167" mass="18477">MLERLGFSDAWVGLLMKCVTTVRYQIKVNGVLTEQFIPTWGLRQGDPLSPYLFVICAEGLSALLHASEREGRLSGVRVCQGAPTITHLFFADDSVLMIKADSGEAGELKRILDLYEECSGQCIKKENSAIIFSANTRAEQKEIVKQGTGISCETWNERYLGLPVYVG</sequence>
<name>A0A8R7R889_TRIUA</name>
<dbReference type="InterPro" id="IPR043502">
    <property type="entry name" value="DNA/RNA_pol_sf"/>
</dbReference>
<dbReference type="EnsemblPlants" id="TuG1812G0700004361.01.T01">
    <property type="protein sequence ID" value="TuG1812G0700004361.01.T01.cds252736"/>
    <property type="gene ID" value="TuG1812G0700004361.01"/>
</dbReference>
<feature type="domain" description="Reverse transcriptase" evidence="1">
    <location>
        <begin position="18"/>
        <end position="126"/>
    </location>
</feature>
<accession>A0A8R7R889</accession>
<dbReference type="Gramene" id="TuG1812G0700004361.01.T01">
    <property type="protein sequence ID" value="TuG1812G0700004361.01.T01.cds252736"/>
    <property type="gene ID" value="TuG1812G0700004361.01"/>
</dbReference>
<dbReference type="PANTHER" id="PTHR46890">
    <property type="entry name" value="NON-LTR RETROLELEMENT REVERSE TRANSCRIPTASE-LIKE PROTEIN-RELATED"/>
    <property type="match status" value="1"/>
</dbReference>
<dbReference type="Pfam" id="PF00078">
    <property type="entry name" value="RVT_1"/>
    <property type="match status" value="1"/>
</dbReference>
<dbReference type="Proteomes" id="UP000015106">
    <property type="component" value="Chromosome 7"/>
</dbReference>
<evidence type="ECO:0000313" key="3">
    <source>
        <dbReference type="Proteomes" id="UP000015106"/>
    </source>
</evidence>
<evidence type="ECO:0000313" key="2">
    <source>
        <dbReference type="EnsemblPlants" id="TuG1812G0700004361.01.T01.cds252736"/>
    </source>
</evidence>
<reference evidence="3" key="1">
    <citation type="journal article" date="2013" name="Nature">
        <title>Draft genome of the wheat A-genome progenitor Triticum urartu.</title>
        <authorList>
            <person name="Ling H.Q."/>
            <person name="Zhao S."/>
            <person name="Liu D."/>
            <person name="Wang J."/>
            <person name="Sun H."/>
            <person name="Zhang C."/>
            <person name="Fan H."/>
            <person name="Li D."/>
            <person name="Dong L."/>
            <person name="Tao Y."/>
            <person name="Gao C."/>
            <person name="Wu H."/>
            <person name="Li Y."/>
            <person name="Cui Y."/>
            <person name="Guo X."/>
            <person name="Zheng S."/>
            <person name="Wang B."/>
            <person name="Yu K."/>
            <person name="Liang Q."/>
            <person name="Yang W."/>
            <person name="Lou X."/>
            <person name="Chen J."/>
            <person name="Feng M."/>
            <person name="Jian J."/>
            <person name="Zhang X."/>
            <person name="Luo G."/>
            <person name="Jiang Y."/>
            <person name="Liu J."/>
            <person name="Wang Z."/>
            <person name="Sha Y."/>
            <person name="Zhang B."/>
            <person name="Wu H."/>
            <person name="Tang D."/>
            <person name="Shen Q."/>
            <person name="Xue P."/>
            <person name="Zou S."/>
            <person name="Wang X."/>
            <person name="Liu X."/>
            <person name="Wang F."/>
            <person name="Yang Y."/>
            <person name="An X."/>
            <person name="Dong Z."/>
            <person name="Zhang K."/>
            <person name="Zhang X."/>
            <person name="Luo M.C."/>
            <person name="Dvorak J."/>
            <person name="Tong Y."/>
            <person name="Wang J."/>
            <person name="Yang H."/>
            <person name="Li Z."/>
            <person name="Wang D."/>
            <person name="Zhang A."/>
            <person name="Wang J."/>
        </authorList>
    </citation>
    <scope>NUCLEOTIDE SEQUENCE</scope>
    <source>
        <strain evidence="3">cv. G1812</strain>
    </source>
</reference>
<proteinExistence type="predicted"/>
<keyword evidence="3" id="KW-1185">Reference proteome</keyword>
<protein>
    <recommendedName>
        <fullName evidence="1">Reverse transcriptase domain-containing protein</fullName>
    </recommendedName>
</protein>
<reference evidence="2" key="3">
    <citation type="submission" date="2022-06" db="UniProtKB">
        <authorList>
            <consortium name="EnsemblPlants"/>
        </authorList>
    </citation>
    <scope>IDENTIFICATION</scope>
</reference>
<organism evidence="2 3">
    <name type="scientific">Triticum urartu</name>
    <name type="common">Red wild einkorn</name>
    <name type="synonym">Crithodium urartu</name>
    <dbReference type="NCBI Taxonomy" id="4572"/>
    <lineage>
        <taxon>Eukaryota</taxon>
        <taxon>Viridiplantae</taxon>
        <taxon>Streptophyta</taxon>
        <taxon>Embryophyta</taxon>
        <taxon>Tracheophyta</taxon>
        <taxon>Spermatophyta</taxon>
        <taxon>Magnoliopsida</taxon>
        <taxon>Liliopsida</taxon>
        <taxon>Poales</taxon>
        <taxon>Poaceae</taxon>
        <taxon>BOP clade</taxon>
        <taxon>Pooideae</taxon>
        <taxon>Triticodae</taxon>
        <taxon>Triticeae</taxon>
        <taxon>Triticinae</taxon>
        <taxon>Triticum</taxon>
    </lineage>
</organism>
<dbReference type="InterPro" id="IPR000477">
    <property type="entry name" value="RT_dom"/>
</dbReference>
<dbReference type="AlphaFoldDB" id="A0A8R7R889"/>